<keyword evidence="2" id="KW-1185">Reference proteome</keyword>
<reference evidence="2" key="1">
    <citation type="journal article" date="2014" name="Nat. Commun.">
        <title>The emerging biofuel crop Camelina sativa retains a highly undifferentiated hexaploid genome structure.</title>
        <authorList>
            <person name="Kagale S."/>
            <person name="Koh C."/>
            <person name="Nixon J."/>
            <person name="Bollina V."/>
            <person name="Clarke W.E."/>
            <person name="Tuteja R."/>
            <person name="Spillane C."/>
            <person name="Robinson S.J."/>
            <person name="Links M.G."/>
            <person name="Clarke C."/>
            <person name="Higgins E.E."/>
            <person name="Huebert T."/>
            <person name="Sharpe A.G."/>
            <person name="Parkin I.A."/>
        </authorList>
    </citation>
    <scope>NUCLEOTIDE SEQUENCE [LARGE SCALE GENOMIC DNA]</scope>
    <source>
        <strain evidence="2">cv. DH55</strain>
    </source>
</reference>
<dbReference type="GeneID" id="104766605"/>
<accession>A0ABM1RCU3</accession>
<evidence type="ECO:0000313" key="3">
    <source>
        <dbReference type="RefSeq" id="XP_019096831.1"/>
    </source>
</evidence>
<dbReference type="Proteomes" id="UP000694864">
    <property type="component" value="Chromosome 19"/>
</dbReference>
<sequence>MENYYIGADGPLSIPPMSPRRMNIAENTQQLGIGNPMELGAPSTGEFGDSNMIFAAIRDTLVPTVLRDSDALPYFDEPGEEDFLNRALKDADYEGDRIFVRRIFKNKEDCTTKMAIYAIRGKFHFIHAIVFTLMVMAVCVSYMCPWRVYVHKMEDIDVSRLEASLYNTPVVLILEVTSTNKRSRLLFEIL</sequence>
<keyword evidence="1" id="KW-1133">Transmembrane helix</keyword>
<protein>
    <submittedName>
        <fullName evidence="3">Uncharacterized protein LOC104766605</fullName>
    </submittedName>
</protein>
<organism evidence="2 3">
    <name type="scientific">Camelina sativa</name>
    <name type="common">False flax</name>
    <name type="synonym">Myagrum sativum</name>
    <dbReference type="NCBI Taxonomy" id="90675"/>
    <lineage>
        <taxon>Eukaryota</taxon>
        <taxon>Viridiplantae</taxon>
        <taxon>Streptophyta</taxon>
        <taxon>Embryophyta</taxon>
        <taxon>Tracheophyta</taxon>
        <taxon>Spermatophyta</taxon>
        <taxon>Magnoliopsida</taxon>
        <taxon>eudicotyledons</taxon>
        <taxon>Gunneridae</taxon>
        <taxon>Pentapetalae</taxon>
        <taxon>rosids</taxon>
        <taxon>malvids</taxon>
        <taxon>Brassicales</taxon>
        <taxon>Brassicaceae</taxon>
        <taxon>Camelineae</taxon>
        <taxon>Camelina</taxon>
    </lineage>
</organism>
<keyword evidence="1" id="KW-0812">Transmembrane</keyword>
<feature type="transmembrane region" description="Helical" evidence="1">
    <location>
        <begin position="123"/>
        <end position="143"/>
    </location>
</feature>
<gene>
    <name evidence="3" type="primary">LOC104766605</name>
</gene>
<evidence type="ECO:0000256" key="1">
    <source>
        <dbReference type="SAM" id="Phobius"/>
    </source>
</evidence>
<name>A0ABM1RCU3_CAMSA</name>
<proteinExistence type="predicted"/>
<evidence type="ECO:0000313" key="2">
    <source>
        <dbReference type="Proteomes" id="UP000694864"/>
    </source>
</evidence>
<dbReference type="RefSeq" id="XP_019096831.1">
    <property type="nucleotide sequence ID" value="XM_019241286.1"/>
</dbReference>
<reference evidence="3" key="2">
    <citation type="submission" date="2025-08" db="UniProtKB">
        <authorList>
            <consortium name="RefSeq"/>
        </authorList>
    </citation>
    <scope>IDENTIFICATION</scope>
    <source>
        <tissue evidence="3">Leaf</tissue>
    </source>
</reference>
<keyword evidence="1" id="KW-0472">Membrane</keyword>